<gene>
    <name evidence="2" type="ORF">AVDCRST_MAG54-2919</name>
</gene>
<protein>
    <submittedName>
        <fullName evidence="2">Uncharacterized protein</fullName>
    </submittedName>
</protein>
<accession>A0A6J4J6D5</accession>
<name>A0A6J4J6D5_9PSEU</name>
<organism evidence="2">
    <name type="scientific">uncultured Actinomycetospora sp</name>
    <dbReference type="NCBI Taxonomy" id="1135996"/>
    <lineage>
        <taxon>Bacteria</taxon>
        <taxon>Bacillati</taxon>
        <taxon>Actinomycetota</taxon>
        <taxon>Actinomycetes</taxon>
        <taxon>Pseudonocardiales</taxon>
        <taxon>Pseudonocardiaceae</taxon>
        <taxon>Actinomycetospora</taxon>
        <taxon>environmental samples</taxon>
    </lineage>
</organism>
<feature type="non-terminal residue" evidence="2">
    <location>
        <position position="65"/>
    </location>
</feature>
<feature type="compositionally biased region" description="Low complexity" evidence="1">
    <location>
        <begin position="27"/>
        <end position="40"/>
    </location>
</feature>
<feature type="region of interest" description="Disordered" evidence="1">
    <location>
        <begin position="1"/>
        <end position="40"/>
    </location>
</feature>
<proteinExistence type="predicted"/>
<sequence length="65" mass="6426">AAHVRGAHTDPAAGCARRTGRGELVEGPRPGAGRAGDVAAGVGARLYARRGRGADRGRPVDPAGA</sequence>
<feature type="non-terminal residue" evidence="2">
    <location>
        <position position="1"/>
    </location>
</feature>
<dbReference type="AlphaFoldDB" id="A0A6J4J6D5"/>
<reference evidence="2" key="1">
    <citation type="submission" date="2020-02" db="EMBL/GenBank/DDBJ databases">
        <authorList>
            <person name="Meier V. D."/>
        </authorList>
    </citation>
    <scope>NUCLEOTIDE SEQUENCE</scope>
    <source>
        <strain evidence="2">AVDCRST_MAG54</strain>
    </source>
</reference>
<evidence type="ECO:0000313" key="2">
    <source>
        <dbReference type="EMBL" id="CAA9269632.1"/>
    </source>
</evidence>
<evidence type="ECO:0000256" key="1">
    <source>
        <dbReference type="SAM" id="MobiDB-lite"/>
    </source>
</evidence>
<dbReference type="EMBL" id="CADCTH010000371">
    <property type="protein sequence ID" value="CAA9269632.1"/>
    <property type="molecule type" value="Genomic_DNA"/>
</dbReference>